<keyword evidence="1" id="KW-1133">Transmembrane helix</keyword>
<reference evidence="3 4" key="1">
    <citation type="submission" date="2018-02" db="EMBL/GenBank/DDBJ databases">
        <authorList>
            <person name="Cohen D.B."/>
            <person name="Kent A.D."/>
        </authorList>
    </citation>
    <scope>NUCLEOTIDE SEQUENCE [LARGE SCALE GENOMIC DNA]</scope>
    <source>
        <strain evidence="3">1</strain>
    </source>
</reference>
<keyword evidence="1" id="KW-0472">Membrane</keyword>
<evidence type="ECO:0008006" key="5">
    <source>
        <dbReference type="Google" id="ProtNLM"/>
    </source>
</evidence>
<dbReference type="InterPro" id="IPR008930">
    <property type="entry name" value="Terpenoid_cyclase/PrenylTrfase"/>
</dbReference>
<dbReference type="Proteomes" id="UP000238164">
    <property type="component" value="Chromosome 1"/>
</dbReference>
<gene>
    <name evidence="3" type="ORF">MPLG2_2364</name>
</gene>
<dbReference type="SUPFAM" id="SSF48239">
    <property type="entry name" value="Terpenoid cyclases/Protein prenyltransferases"/>
    <property type="match status" value="1"/>
</dbReference>
<dbReference type="OrthoDB" id="4842970at2"/>
<evidence type="ECO:0000256" key="2">
    <source>
        <dbReference type="SAM" id="SignalP"/>
    </source>
</evidence>
<evidence type="ECO:0000256" key="1">
    <source>
        <dbReference type="SAM" id="Phobius"/>
    </source>
</evidence>
<feature type="transmembrane region" description="Helical" evidence="1">
    <location>
        <begin position="343"/>
        <end position="362"/>
    </location>
</feature>
<feature type="chain" id="PRO_5014718360" description="Prenyltransferase and squalene oxidase repeat-containing protein" evidence="2">
    <location>
        <begin position="29"/>
        <end position="367"/>
    </location>
</feature>
<dbReference type="EMBL" id="LT985188">
    <property type="protein sequence ID" value="SPD87394.1"/>
    <property type="molecule type" value="Genomic_DNA"/>
</dbReference>
<protein>
    <recommendedName>
        <fullName evidence="5">Prenyltransferase and squalene oxidase repeat-containing protein</fullName>
    </recommendedName>
</protein>
<proteinExistence type="predicted"/>
<keyword evidence="1" id="KW-0812">Transmembrane</keyword>
<accession>A0A2N9JH16</accession>
<keyword evidence="4" id="KW-1185">Reference proteome</keyword>
<organism evidence="3 4">
    <name type="scientific">Micropruina glycogenica</name>
    <dbReference type="NCBI Taxonomy" id="75385"/>
    <lineage>
        <taxon>Bacteria</taxon>
        <taxon>Bacillati</taxon>
        <taxon>Actinomycetota</taxon>
        <taxon>Actinomycetes</taxon>
        <taxon>Propionibacteriales</taxon>
        <taxon>Nocardioidaceae</taxon>
        <taxon>Micropruina</taxon>
    </lineage>
</organism>
<feature type="signal peptide" evidence="2">
    <location>
        <begin position="1"/>
        <end position="28"/>
    </location>
</feature>
<dbReference type="Gene3D" id="1.50.10.20">
    <property type="match status" value="1"/>
</dbReference>
<evidence type="ECO:0000313" key="4">
    <source>
        <dbReference type="Proteomes" id="UP000238164"/>
    </source>
</evidence>
<dbReference type="RefSeq" id="WP_158681064.1">
    <property type="nucleotide sequence ID" value="NZ_BAAAGO010000021.1"/>
</dbReference>
<sequence>MSHLRRIAVLLLISLTAAYGLAVAPARAAGAEAIKAADYIVSTFEATGDKRFGDVGSAADSVLALAATGDAKYADDIAAITTFLQSSAPAYVKPDSAGASGAAKLAIVAAAVKAEPTSFGGVDLLATVTDGVGADGAFGAFPGPFSSGLAMVALARNGRAVPDSMVDYLLRYAEPRSGTTGGGFGCATYPFKADGDCPAADPDSTAMAVLGLRASGSAKATQAVTDALAWLQGTQQADGSWQNYSPVNSTGLVGPLFPAGSEQATKATAYVVSQQLASGALTTGTDTKANLIATQQGIFALTGTTYATIGGAQPSASATPSAVASTSPTAAPVPATPSAPNPVIGWTTAGLLVLMLAFFVLARRRAS</sequence>
<dbReference type="AlphaFoldDB" id="A0A2N9JH16"/>
<evidence type="ECO:0000313" key="3">
    <source>
        <dbReference type="EMBL" id="SPD87394.1"/>
    </source>
</evidence>
<name>A0A2N9JH16_9ACTN</name>
<dbReference type="KEGG" id="mgg:MPLG2_2364"/>
<keyword evidence="2" id="KW-0732">Signal</keyword>